<dbReference type="RefSeq" id="WP_285606165.1">
    <property type="nucleotide sequence ID" value="NZ_BSDC01000001.1"/>
</dbReference>
<evidence type="ECO:0008006" key="4">
    <source>
        <dbReference type="Google" id="ProtNLM"/>
    </source>
</evidence>
<dbReference type="Pfam" id="PF12730">
    <property type="entry name" value="ABC2_membrane_4"/>
    <property type="match status" value="1"/>
</dbReference>
<feature type="transmembrane region" description="Helical" evidence="1">
    <location>
        <begin position="182"/>
        <end position="201"/>
    </location>
</feature>
<protein>
    <recommendedName>
        <fullName evidence="4">ABC transporter permease</fullName>
    </recommendedName>
</protein>
<accession>A0ABQ5PVB4</accession>
<evidence type="ECO:0000313" key="2">
    <source>
        <dbReference type="EMBL" id="GLH66081.1"/>
    </source>
</evidence>
<keyword evidence="1" id="KW-0812">Transmembrane</keyword>
<keyword evidence="1" id="KW-0472">Membrane</keyword>
<keyword evidence="3" id="KW-1185">Reference proteome</keyword>
<dbReference type="EMBL" id="BSDC01000001">
    <property type="protein sequence ID" value="GLH66081.1"/>
    <property type="molecule type" value="Genomic_DNA"/>
</dbReference>
<feature type="transmembrane region" description="Helical" evidence="1">
    <location>
        <begin position="20"/>
        <end position="39"/>
    </location>
</feature>
<reference evidence="2" key="1">
    <citation type="journal article" date="2023" name="Antonie Van Leeuwenhoek">
        <title>Mesoterricola silvestris gen. nov., sp. nov., Mesoterricola sediminis sp. nov., Geothrix oryzae sp. nov., Geothrix edaphica sp. nov., Geothrix rubra sp. nov., and Geothrix limicola sp. nov., six novel members of Acidobacteriota isolated from soils.</title>
        <authorList>
            <person name="Itoh H."/>
            <person name="Sugisawa Y."/>
            <person name="Mise K."/>
            <person name="Xu Z."/>
            <person name="Kuniyasu M."/>
            <person name="Ushijima N."/>
            <person name="Kawano K."/>
            <person name="Kobayashi E."/>
            <person name="Shiratori Y."/>
            <person name="Masuda Y."/>
            <person name="Senoo K."/>
        </authorList>
    </citation>
    <scope>NUCLEOTIDE SEQUENCE</scope>
    <source>
        <strain evidence="2">Red802</strain>
    </source>
</reference>
<feature type="transmembrane region" description="Helical" evidence="1">
    <location>
        <begin position="59"/>
        <end position="86"/>
    </location>
</feature>
<name>A0ABQ5PVB4_9BACT</name>
<feature type="transmembrane region" description="Helical" evidence="1">
    <location>
        <begin position="277"/>
        <end position="297"/>
    </location>
</feature>
<gene>
    <name evidence="2" type="ORF">GETHED_04450</name>
</gene>
<keyword evidence="1" id="KW-1133">Transmembrane helix</keyword>
<proteinExistence type="predicted"/>
<organism evidence="2 3">
    <name type="scientific">Geothrix edaphica</name>
    <dbReference type="NCBI Taxonomy" id="2927976"/>
    <lineage>
        <taxon>Bacteria</taxon>
        <taxon>Pseudomonadati</taxon>
        <taxon>Acidobacteriota</taxon>
        <taxon>Holophagae</taxon>
        <taxon>Holophagales</taxon>
        <taxon>Holophagaceae</taxon>
        <taxon>Geothrix</taxon>
    </lineage>
</organism>
<evidence type="ECO:0000313" key="3">
    <source>
        <dbReference type="Proteomes" id="UP001165044"/>
    </source>
</evidence>
<dbReference type="CDD" id="cd21809">
    <property type="entry name" value="ABC-2_lan_permease-like"/>
    <property type="match status" value="1"/>
</dbReference>
<comment type="caution">
    <text evidence="2">The sequence shown here is derived from an EMBL/GenBank/DDBJ whole genome shotgun (WGS) entry which is preliminary data.</text>
</comment>
<dbReference type="Proteomes" id="UP001165044">
    <property type="component" value="Unassembled WGS sequence"/>
</dbReference>
<feature type="transmembrane region" description="Helical" evidence="1">
    <location>
        <begin position="153"/>
        <end position="175"/>
    </location>
</feature>
<feature type="transmembrane region" description="Helical" evidence="1">
    <location>
        <begin position="107"/>
        <end position="133"/>
    </location>
</feature>
<evidence type="ECO:0000256" key="1">
    <source>
        <dbReference type="SAM" id="Phobius"/>
    </source>
</evidence>
<sequence>MRAFFRLLAAEGMKLRRSPALRLVWLLPLLFVLVEGLVVERSFLGLRVLTPKVKTTLDFLQVKMVVALWGGFFHPLMLAILPALLFRPEHRFKTWRHLHAMPLSRRGIFLAKATYALMLSAAMLILIGLLLWVDRRIMGWLSPLLAFHFHGLQMAKVLGWLWLGSLPVLALYLWLSDRINSLAVPVVFGLLGLLLTISLTGQELPQPWRRDLIPWVLPYAAAEQVVRSGPAQQEAHLAGALFQPEPNIVRLPSGKKIKTWQNIPDEMLFPPPPPTPSWLIATFSLLAGALMIGLGYADAGRNRN</sequence>